<keyword evidence="14" id="KW-0472">Membrane</keyword>
<protein>
    <recommendedName>
        <fullName evidence="18">Glycoprotein-N-acetylgalactosamine 3-beta-galactosyltransferase 1</fullName>
        <ecNumber evidence="6">2.4.1.122</ecNumber>
    </recommendedName>
    <alternativeName>
        <fullName evidence="20">Core 1 O-glycan T-synthase</fullName>
    </alternativeName>
    <alternativeName>
        <fullName evidence="21">Core 1 UDP-galactose:N-acetylgalactosamine-alpha-R beta 1,3-galactosyltransferase 1</fullName>
    </alternativeName>
    <alternativeName>
        <fullName evidence="19">Core 1 beta1,3-galactosyltransferase 1</fullName>
    </alternativeName>
</protein>
<accession>A0A8J2S1U6</accession>
<dbReference type="UniPathway" id="UPA00378"/>
<comment type="subunit">
    <text evidence="5">Homodimer; disulfide-linked.</text>
</comment>
<evidence type="ECO:0000256" key="12">
    <source>
        <dbReference type="ARBA" id="ARBA00022968"/>
    </source>
</evidence>
<comment type="function">
    <text evidence="22">Glycosyltransferase that generates the core 1 O-glycan Gal-beta1-3GalNAc-alpha1-Ser/Thr (T antigen), which is a precursor for many extended O-glycans in glycoproteins.</text>
</comment>
<dbReference type="InterPro" id="IPR026050">
    <property type="entry name" value="C1GALT1/C1GALT1_chp1"/>
</dbReference>
<organism evidence="25 26">
    <name type="scientific">Daphnia galeata</name>
    <dbReference type="NCBI Taxonomy" id="27404"/>
    <lineage>
        <taxon>Eukaryota</taxon>
        <taxon>Metazoa</taxon>
        <taxon>Ecdysozoa</taxon>
        <taxon>Arthropoda</taxon>
        <taxon>Crustacea</taxon>
        <taxon>Branchiopoda</taxon>
        <taxon>Diplostraca</taxon>
        <taxon>Cladocera</taxon>
        <taxon>Anomopoda</taxon>
        <taxon>Daphniidae</taxon>
        <taxon>Daphnia</taxon>
    </lineage>
</organism>
<keyword evidence="10" id="KW-0479">Metal-binding</keyword>
<keyword evidence="17" id="KW-0464">Manganese</keyword>
<evidence type="ECO:0000256" key="4">
    <source>
        <dbReference type="ARBA" id="ARBA00006462"/>
    </source>
</evidence>
<evidence type="ECO:0000256" key="20">
    <source>
        <dbReference type="ARBA" id="ARBA00042009"/>
    </source>
</evidence>
<proteinExistence type="inferred from homology"/>
<evidence type="ECO:0000256" key="21">
    <source>
        <dbReference type="ARBA" id="ARBA00043065"/>
    </source>
</evidence>
<dbReference type="OrthoDB" id="414175at2759"/>
<comment type="cofactor">
    <cofactor evidence="1">
        <name>Mn(2+)</name>
        <dbReference type="ChEBI" id="CHEBI:29035"/>
    </cofactor>
</comment>
<evidence type="ECO:0000256" key="6">
    <source>
        <dbReference type="ARBA" id="ARBA00012557"/>
    </source>
</evidence>
<dbReference type="GO" id="GO:0016263">
    <property type="term" value="F:glycoprotein-N-acetylgalactosamine 3-beta-galactosyltransferase activity"/>
    <property type="evidence" value="ECO:0007669"/>
    <property type="project" value="UniProtKB-EC"/>
</dbReference>
<keyword evidence="12" id="KW-0735">Signal-anchor</keyword>
<keyword evidence="26" id="KW-1185">Reference proteome</keyword>
<keyword evidence="9" id="KW-0812">Transmembrane</keyword>
<evidence type="ECO:0000256" key="19">
    <source>
        <dbReference type="ARBA" id="ARBA00041226"/>
    </source>
</evidence>
<comment type="pathway">
    <text evidence="3">Protein modification; protein glycosylation.</text>
</comment>
<evidence type="ECO:0000256" key="1">
    <source>
        <dbReference type="ARBA" id="ARBA00001936"/>
    </source>
</evidence>
<dbReference type="PANTHER" id="PTHR23033">
    <property type="entry name" value="BETA1,3-GALACTOSYLTRANSFERASE"/>
    <property type="match status" value="1"/>
</dbReference>
<keyword evidence="13" id="KW-1133">Transmembrane helix</keyword>
<keyword evidence="8" id="KW-0808">Transferase</keyword>
<evidence type="ECO:0000256" key="8">
    <source>
        <dbReference type="ARBA" id="ARBA00022679"/>
    </source>
</evidence>
<feature type="region of interest" description="Disordered" evidence="23">
    <location>
        <begin position="353"/>
        <end position="375"/>
    </location>
</feature>
<feature type="compositionally biased region" description="Basic and acidic residues" evidence="23">
    <location>
        <begin position="45"/>
        <end position="65"/>
    </location>
</feature>
<name>A0A8J2S1U6_9CRUS</name>
<evidence type="ECO:0000256" key="13">
    <source>
        <dbReference type="ARBA" id="ARBA00022989"/>
    </source>
</evidence>
<keyword evidence="11" id="KW-0547">Nucleotide-binding</keyword>
<feature type="domain" description="Fringe-like glycosyltransferase" evidence="24">
    <location>
        <begin position="105"/>
        <end position="272"/>
    </location>
</feature>
<keyword evidence="7" id="KW-0328">Glycosyltransferase</keyword>
<evidence type="ECO:0000256" key="14">
    <source>
        <dbReference type="ARBA" id="ARBA00023136"/>
    </source>
</evidence>
<evidence type="ECO:0000256" key="18">
    <source>
        <dbReference type="ARBA" id="ARBA00040898"/>
    </source>
</evidence>
<feature type="region of interest" description="Disordered" evidence="23">
    <location>
        <begin position="45"/>
        <end position="75"/>
    </location>
</feature>
<comment type="similarity">
    <text evidence="4">Belongs to the glycosyltransferase 31 family. Beta3-Gal-T subfamily.</text>
</comment>
<evidence type="ECO:0000256" key="9">
    <source>
        <dbReference type="ARBA" id="ARBA00022692"/>
    </source>
</evidence>
<evidence type="ECO:0000256" key="3">
    <source>
        <dbReference type="ARBA" id="ARBA00004922"/>
    </source>
</evidence>
<dbReference type="GO" id="GO:0030145">
    <property type="term" value="F:manganese ion binding"/>
    <property type="evidence" value="ECO:0007669"/>
    <property type="project" value="UniProtKB-ARBA"/>
</dbReference>
<dbReference type="Pfam" id="PF02434">
    <property type="entry name" value="Fringe"/>
    <property type="match status" value="1"/>
</dbReference>
<dbReference type="FunFam" id="3.90.550.50:FF:000017">
    <property type="entry name" value="Glycoprotein-N-acetylgalactosamine 3-beta-galactosyltransferase 1"/>
    <property type="match status" value="1"/>
</dbReference>
<evidence type="ECO:0000256" key="2">
    <source>
        <dbReference type="ARBA" id="ARBA00004606"/>
    </source>
</evidence>
<evidence type="ECO:0000256" key="16">
    <source>
        <dbReference type="ARBA" id="ARBA00023180"/>
    </source>
</evidence>
<keyword evidence="15" id="KW-1015">Disulfide bond</keyword>
<evidence type="ECO:0000256" key="11">
    <source>
        <dbReference type="ARBA" id="ARBA00022741"/>
    </source>
</evidence>
<dbReference type="Proteomes" id="UP000789390">
    <property type="component" value="Unassembled WGS sequence"/>
</dbReference>
<evidence type="ECO:0000256" key="22">
    <source>
        <dbReference type="ARBA" id="ARBA00059245"/>
    </source>
</evidence>
<gene>
    <name evidence="25" type="ORF">DGAL_LOCUS16475</name>
</gene>
<evidence type="ECO:0000256" key="10">
    <source>
        <dbReference type="ARBA" id="ARBA00022723"/>
    </source>
</evidence>
<dbReference type="EC" id="2.4.1.122" evidence="6"/>
<evidence type="ECO:0000256" key="23">
    <source>
        <dbReference type="SAM" id="MobiDB-lite"/>
    </source>
</evidence>
<dbReference type="GO" id="GO:0016020">
    <property type="term" value="C:membrane"/>
    <property type="evidence" value="ECO:0007669"/>
    <property type="project" value="UniProtKB-SubCell"/>
</dbReference>
<dbReference type="EMBL" id="CAKKLH010000330">
    <property type="protein sequence ID" value="CAH0112703.1"/>
    <property type="molecule type" value="Genomic_DNA"/>
</dbReference>
<comment type="caution">
    <text evidence="25">The sequence shown here is derived from an EMBL/GenBank/DDBJ whole genome shotgun (WGS) entry which is preliminary data.</text>
</comment>
<reference evidence="25" key="1">
    <citation type="submission" date="2021-11" db="EMBL/GenBank/DDBJ databases">
        <authorList>
            <person name="Schell T."/>
        </authorList>
    </citation>
    <scope>NUCLEOTIDE SEQUENCE</scope>
    <source>
        <strain evidence="25">M5</strain>
    </source>
</reference>
<evidence type="ECO:0000259" key="24">
    <source>
        <dbReference type="Pfam" id="PF02434"/>
    </source>
</evidence>
<dbReference type="GO" id="GO:0000166">
    <property type="term" value="F:nucleotide binding"/>
    <property type="evidence" value="ECO:0007669"/>
    <property type="project" value="UniProtKB-KW"/>
</dbReference>
<comment type="subcellular location">
    <subcellularLocation>
        <location evidence="2">Membrane</location>
        <topology evidence="2">Single-pass type II membrane protein</topology>
    </subcellularLocation>
</comment>
<evidence type="ECO:0000313" key="25">
    <source>
        <dbReference type="EMBL" id="CAH0112703.1"/>
    </source>
</evidence>
<evidence type="ECO:0000256" key="17">
    <source>
        <dbReference type="ARBA" id="ARBA00023211"/>
    </source>
</evidence>
<evidence type="ECO:0000256" key="7">
    <source>
        <dbReference type="ARBA" id="ARBA00022676"/>
    </source>
</evidence>
<sequence length="375" mass="42646">MRSLSRSSVLTLAAGMTFGFCLAYIFHSIRLSHSPFSQFYKPRYPGDHGEDAHGHGHDHGDVHNEEDMDNLSGPVHDFGLHDRHEDSHAGGDEIARELGQKVRVLCWVMTGPKNHQKKAIHVKRTWGKRCNELIFMSSEEDKSLPAVALPVGEGRENLWGKTREAYRYVWENYRDKADWFMKADDDTYVVLENLRYMLSTYNSSEAIAFGHKFKPFVKQGYFSGGAGYVLSKEATKRFVEEGLTDSSKCREDPGGAEDVEMGKCLASLNIKAGDSRDSYGRGRFFPFVPEHHLIPGHVTKDFWFWQYIYYPVKEGLDCCSDTAVSFHYVSPNEMYVLEYLIYHLKPFGIQNNLEGTAAPPPDRDLKATPWPGPTD</sequence>
<dbReference type="InterPro" id="IPR003378">
    <property type="entry name" value="Fringe-like_glycosylTrfase"/>
</dbReference>
<evidence type="ECO:0000313" key="26">
    <source>
        <dbReference type="Proteomes" id="UP000789390"/>
    </source>
</evidence>
<dbReference type="PANTHER" id="PTHR23033:SF14">
    <property type="entry name" value="GLYCOPROTEIN-N-ACETYLGALACTOSAMINE 3-BETA-GALACTOSYLTRANSFERASE 1-RELATED"/>
    <property type="match status" value="1"/>
</dbReference>
<keyword evidence="16" id="KW-0325">Glycoprotein</keyword>
<dbReference type="Gene3D" id="3.90.550.50">
    <property type="match status" value="1"/>
</dbReference>
<evidence type="ECO:0000256" key="15">
    <source>
        <dbReference type="ARBA" id="ARBA00023157"/>
    </source>
</evidence>
<dbReference type="AlphaFoldDB" id="A0A8J2S1U6"/>
<evidence type="ECO:0000256" key="5">
    <source>
        <dbReference type="ARBA" id="ARBA00011748"/>
    </source>
</evidence>